<dbReference type="InterPro" id="IPR051922">
    <property type="entry name" value="Bact_Sporulation_Assoc"/>
</dbReference>
<dbReference type="Gene3D" id="3.40.50.12090">
    <property type="match status" value="2"/>
</dbReference>
<organism evidence="3">
    <name type="scientific">Clostridioides difficile</name>
    <name type="common">Peptoclostridium difficile</name>
    <dbReference type="NCBI Taxonomy" id="1496"/>
    <lineage>
        <taxon>Bacteria</taxon>
        <taxon>Bacillati</taxon>
        <taxon>Bacillota</taxon>
        <taxon>Clostridia</taxon>
        <taxon>Peptostreptococcales</taxon>
        <taxon>Peptostreptococcaceae</taxon>
        <taxon>Clostridioides</taxon>
    </lineage>
</organism>
<dbReference type="RefSeq" id="WP_021359986.1">
    <property type="nucleotide sequence ID" value="NZ_BIQV01000002.1"/>
</dbReference>
<protein>
    <submittedName>
        <fullName evidence="3">Cwp66 protein</fullName>
    </submittedName>
</protein>
<sequence length="621" mass="67391">MNIPKKIISLLTITIMLSGLSLNTVNASTKESLVGSGRWETAIQISKNGWENSKEAVLVNDSSIADALSATPFAKAKNAPILLTQSNSLDARTKAELKRLNVSKVYLIGGNVTLSSNLEYELKSININSERISGDSRYSTSLELAKKIDSINTISKIVVVNGQKGLADAVSVGAAAAQGNMPIILSDTTNGTSTSKDFISKHNITTSYVIGGTNSVSEDIKNSLPNAKRISGENRNQTNAKVVEEFYKGTNLKNLYITKDGMKKQGDLIDSLAVGVLAAKNSSPVLLAGNKLDSVQKDILDTKIFDKITQVGGNGNEDVFKSIQDIQEETKYTVETISELDTAIKKSDANDIIRFKNDDKITGSIDISTKKAITIEFNGLYSGKVNINIPNGDVYNYGDMTGQMDIKDIKTDTLVNEGSINEITIYDPNGCKIENEKDADIWKITLLDTSKNTYINNSGTITKIVSDASNTTIKNSGKIELISGTKSPAVSGNQATDENIKDNDDKEAGGISVYVDPCSPPKEGKVMLRIPKEPRSSSYNIYYRIVKSRPSAMDVGDTISKRGWTKVTTRDSFMISATDGYYVEAVEIYDSDRKVSKWGRSGSIDDGYNNTTSSATLRSYK</sequence>
<feature type="compositionally biased region" description="Polar residues" evidence="1">
    <location>
        <begin position="485"/>
        <end position="497"/>
    </location>
</feature>
<evidence type="ECO:0000256" key="1">
    <source>
        <dbReference type="SAM" id="MobiDB-lite"/>
    </source>
</evidence>
<dbReference type="PANTHER" id="PTHR30032">
    <property type="entry name" value="N-ACETYLMURAMOYL-L-ALANINE AMIDASE-RELATED"/>
    <property type="match status" value="1"/>
</dbReference>
<name>J7RTS1_CLODI</name>
<keyword evidence="2" id="KW-0732">Signal</keyword>
<proteinExistence type="predicted"/>
<dbReference type="FunFam" id="3.40.50.12090:FF:000001">
    <property type="entry name" value="Cell surface protein"/>
    <property type="match status" value="1"/>
</dbReference>
<feature type="compositionally biased region" description="Polar residues" evidence="1">
    <location>
        <begin position="608"/>
        <end position="621"/>
    </location>
</feature>
<accession>J7RTS1</accession>
<evidence type="ECO:0000313" key="3">
    <source>
        <dbReference type="EMBL" id="CCK73637.1"/>
    </source>
</evidence>
<reference evidence="3" key="1">
    <citation type="submission" date="2012-08" db="EMBL/GenBank/DDBJ databases">
        <title>Recombinational switching of the Clostridium difficile S-layer and a novel glycosylation gene cluster revealed by large scale whole genome sequencing.</title>
        <authorList>
            <person name="Dingle K.E."/>
            <person name="Didelot X."/>
            <person name="Ansari M.A."/>
            <person name="Eyre D.W."/>
            <person name="Vaughan A."/>
            <person name="Griffiths D."/>
            <person name="Ip C.L.C."/>
            <person name="Batty E.M."/>
            <person name="Bowden R."/>
            <person name="Jolley K.A."/>
            <person name="Hood D.W."/>
            <person name="Fawley W.N."/>
            <person name="Walker A.S."/>
            <person name="Peto T.E."/>
            <person name="Wilcox M.H."/>
            <person name="Crook D.W."/>
        </authorList>
    </citation>
    <scope>NUCLEOTIDE SEQUENCE</scope>
    <source>
        <strain evidence="3">Ox1523</strain>
    </source>
</reference>
<feature type="chain" id="PRO_5011942612" evidence="2">
    <location>
        <begin position="28"/>
        <end position="621"/>
    </location>
</feature>
<gene>
    <name evidence="3" type="primary">cwp66</name>
</gene>
<dbReference type="Pfam" id="PF04122">
    <property type="entry name" value="CW_binding_2"/>
    <property type="match status" value="3"/>
</dbReference>
<dbReference type="EMBL" id="HE980331">
    <property type="protein sequence ID" value="CCK73637.1"/>
    <property type="molecule type" value="Genomic_DNA"/>
</dbReference>
<dbReference type="PANTHER" id="PTHR30032:SF8">
    <property type="entry name" value="GERMINATION-SPECIFIC N-ACETYLMURAMOYL-L-ALANINE AMIDASE"/>
    <property type="match status" value="1"/>
</dbReference>
<dbReference type="InterPro" id="IPR007253">
    <property type="entry name" value="Cell_wall-bd_2"/>
</dbReference>
<reference evidence="3" key="2">
    <citation type="submission" date="2012-08" db="EMBL/GenBank/DDBJ databases">
        <authorList>
            <person name="Batty E."/>
        </authorList>
    </citation>
    <scope>NUCLEOTIDE SEQUENCE</scope>
    <source>
        <strain evidence="3">Ox1523</strain>
    </source>
</reference>
<feature type="signal peptide" evidence="2">
    <location>
        <begin position="1"/>
        <end position="27"/>
    </location>
</feature>
<dbReference type="AlphaFoldDB" id="J7RTS1"/>
<feature type="region of interest" description="Disordered" evidence="1">
    <location>
        <begin position="599"/>
        <end position="621"/>
    </location>
</feature>
<feature type="region of interest" description="Disordered" evidence="1">
    <location>
        <begin position="485"/>
        <end position="506"/>
    </location>
</feature>
<evidence type="ECO:0000256" key="2">
    <source>
        <dbReference type="SAM" id="SignalP"/>
    </source>
</evidence>